<evidence type="ECO:0000259" key="8">
    <source>
        <dbReference type="Pfam" id="PF01551"/>
    </source>
</evidence>
<keyword evidence="7" id="KW-0482">Metalloprotease</keyword>
<keyword evidence="3" id="KW-0645">Protease</keyword>
<feature type="domain" description="M23ase beta-sheet core" evidence="8">
    <location>
        <begin position="270"/>
        <end position="365"/>
    </location>
</feature>
<comment type="cofactor">
    <cofactor evidence="1">
        <name>Zn(2+)</name>
        <dbReference type="ChEBI" id="CHEBI:29105"/>
    </cofactor>
</comment>
<dbReference type="PANTHER" id="PTHR21666">
    <property type="entry name" value="PEPTIDASE-RELATED"/>
    <property type="match status" value="1"/>
</dbReference>
<dbReference type="InterPro" id="IPR045834">
    <property type="entry name" value="Csd3_N2"/>
</dbReference>
<evidence type="ECO:0000259" key="9">
    <source>
        <dbReference type="Pfam" id="PF19425"/>
    </source>
</evidence>
<evidence type="ECO:0000256" key="2">
    <source>
        <dbReference type="ARBA" id="ARBA00004196"/>
    </source>
</evidence>
<dbReference type="SUPFAM" id="SSF51261">
    <property type="entry name" value="Duplicated hybrid motif"/>
    <property type="match status" value="1"/>
</dbReference>
<reference evidence="10 11" key="1">
    <citation type="journal article" date="2016" name="Nat. Commun.">
        <title>Thousands of microbial genomes shed light on interconnected biogeochemical processes in an aquifer system.</title>
        <authorList>
            <person name="Anantharaman K."/>
            <person name="Brown C.T."/>
            <person name="Hug L.A."/>
            <person name="Sharon I."/>
            <person name="Castelle C.J."/>
            <person name="Probst A.J."/>
            <person name="Thomas B.C."/>
            <person name="Singh A."/>
            <person name="Wilkins M.J."/>
            <person name="Karaoz U."/>
            <person name="Brodie E.L."/>
            <person name="Williams K.H."/>
            <person name="Hubbard S.S."/>
            <person name="Banfield J.F."/>
        </authorList>
    </citation>
    <scope>NUCLEOTIDE SEQUENCE [LARGE SCALE GENOMIC DNA]</scope>
</reference>
<protein>
    <submittedName>
        <fullName evidence="10">Uncharacterized protein</fullName>
    </submittedName>
</protein>
<dbReference type="Gene3D" id="2.70.70.10">
    <property type="entry name" value="Glucose Permease (Domain IIA)"/>
    <property type="match status" value="1"/>
</dbReference>
<evidence type="ECO:0000256" key="1">
    <source>
        <dbReference type="ARBA" id="ARBA00001947"/>
    </source>
</evidence>
<keyword evidence="4" id="KW-0479">Metal-binding</keyword>
<dbReference type="GO" id="GO:0004222">
    <property type="term" value="F:metalloendopeptidase activity"/>
    <property type="evidence" value="ECO:0007669"/>
    <property type="project" value="TreeGrafter"/>
</dbReference>
<dbReference type="InterPro" id="IPR016047">
    <property type="entry name" value="M23ase_b-sheet_dom"/>
</dbReference>
<gene>
    <name evidence="10" type="ORF">A2356_03220</name>
</gene>
<dbReference type="PANTHER" id="PTHR21666:SF288">
    <property type="entry name" value="CELL DIVISION PROTEIN YTFB"/>
    <property type="match status" value="1"/>
</dbReference>
<name>A0A1F6YT50_9BACT</name>
<comment type="subcellular location">
    <subcellularLocation>
        <location evidence="2">Cell envelope</location>
    </subcellularLocation>
</comment>
<keyword evidence="5" id="KW-0378">Hydrolase</keyword>
<dbReference type="GO" id="GO:0006508">
    <property type="term" value="P:proteolysis"/>
    <property type="evidence" value="ECO:0007669"/>
    <property type="project" value="UniProtKB-KW"/>
</dbReference>
<keyword evidence="6" id="KW-0862">Zinc</keyword>
<dbReference type="CDD" id="cd12797">
    <property type="entry name" value="M23_peptidase"/>
    <property type="match status" value="1"/>
</dbReference>
<evidence type="ECO:0000256" key="3">
    <source>
        <dbReference type="ARBA" id="ARBA00022670"/>
    </source>
</evidence>
<dbReference type="EMBL" id="MFWB01000007">
    <property type="protein sequence ID" value="OGJ09536.1"/>
    <property type="molecule type" value="Genomic_DNA"/>
</dbReference>
<dbReference type="InterPro" id="IPR050570">
    <property type="entry name" value="Cell_wall_metabolism_enzyme"/>
</dbReference>
<dbReference type="GO" id="GO:0046872">
    <property type="term" value="F:metal ion binding"/>
    <property type="evidence" value="ECO:0007669"/>
    <property type="project" value="UniProtKB-KW"/>
</dbReference>
<dbReference type="GO" id="GO:0030313">
    <property type="term" value="C:cell envelope"/>
    <property type="evidence" value="ECO:0007669"/>
    <property type="project" value="UniProtKB-SubCell"/>
</dbReference>
<sequence length="396" mass="43549">MRKKMVIALVVVIWAIGIPLISIKVIGSREEKETVQSLRVKSQSDLPVGEVKEYEIQSGDTFGGVMTEMGVPYEEALSIMTYSKDVFDFTKINTGKLLKLVFVNEAFAAMEYPLNSDEVLHVKKEAGAFSVTEEEIPYVVETVTAKGVITDSLFETAESVGVEDKTTLELADIFSSDIDFATDIQKDDSFFLVYEKRTIDGKLAPAGNILAAKFTNNGTTFTAFRYNDKFYNEEGKSLTRQFLKSPLNYSRISSGYSYSRKNPVTKQIRPHFAIDYAASKGTPVIATADGKVTTAGSKGGLGITVELKHGSYLTQYSHLSKIAKGVKNGVEIKQGEIIGYVGSTGNSTGPHLQYAMYENSNPINPITTDFPRTGSLLDSEKNSYEQVKNKLAVMLE</sequence>
<evidence type="ECO:0000313" key="10">
    <source>
        <dbReference type="EMBL" id="OGJ09536.1"/>
    </source>
</evidence>
<proteinExistence type="predicted"/>
<evidence type="ECO:0000256" key="4">
    <source>
        <dbReference type="ARBA" id="ARBA00022723"/>
    </source>
</evidence>
<dbReference type="Gene3D" id="3.10.450.350">
    <property type="match status" value="2"/>
</dbReference>
<dbReference type="Proteomes" id="UP000177047">
    <property type="component" value="Unassembled WGS sequence"/>
</dbReference>
<dbReference type="STRING" id="1801803.A2356_03220"/>
<evidence type="ECO:0000313" key="11">
    <source>
        <dbReference type="Proteomes" id="UP000177047"/>
    </source>
</evidence>
<dbReference type="Pfam" id="PF01551">
    <property type="entry name" value="Peptidase_M23"/>
    <property type="match status" value="1"/>
</dbReference>
<dbReference type="Pfam" id="PF19425">
    <property type="entry name" value="Csd3_N2"/>
    <property type="match status" value="1"/>
</dbReference>
<evidence type="ECO:0000256" key="6">
    <source>
        <dbReference type="ARBA" id="ARBA00022833"/>
    </source>
</evidence>
<feature type="domain" description="Csd3-like second N-terminal" evidence="9">
    <location>
        <begin position="143"/>
        <end position="256"/>
    </location>
</feature>
<dbReference type="AlphaFoldDB" id="A0A1F6YT50"/>
<comment type="caution">
    <text evidence="10">The sequence shown here is derived from an EMBL/GenBank/DDBJ whole genome shotgun (WGS) entry which is preliminary data.</text>
</comment>
<evidence type="ECO:0000256" key="5">
    <source>
        <dbReference type="ARBA" id="ARBA00022801"/>
    </source>
</evidence>
<dbReference type="InterPro" id="IPR011055">
    <property type="entry name" value="Dup_hybrid_motif"/>
</dbReference>
<organism evidence="10 11">
    <name type="scientific">Candidatus Nomurabacteria bacterium RIFOXYB1_FULL_39_16</name>
    <dbReference type="NCBI Taxonomy" id="1801803"/>
    <lineage>
        <taxon>Bacteria</taxon>
        <taxon>Candidatus Nomuraibacteriota</taxon>
    </lineage>
</organism>
<evidence type="ECO:0000256" key="7">
    <source>
        <dbReference type="ARBA" id="ARBA00023049"/>
    </source>
</evidence>
<accession>A0A1F6YT50</accession>